<evidence type="ECO:0000256" key="1">
    <source>
        <dbReference type="ARBA" id="ARBA00012513"/>
    </source>
</evidence>
<dbReference type="STRING" id="1479485.DA73_0240435"/>
<dbReference type="EMBL" id="JHEG04000001">
    <property type="protein sequence ID" value="KAF3889161.1"/>
    <property type="molecule type" value="Genomic_DNA"/>
</dbReference>
<comment type="catalytic activity">
    <reaction evidence="7">
        <text>L-threonyl-[protein] + ATP = O-phospho-L-threonyl-[protein] + ADP + H(+)</text>
        <dbReference type="Rhea" id="RHEA:46608"/>
        <dbReference type="Rhea" id="RHEA-COMP:11060"/>
        <dbReference type="Rhea" id="RHEA-COMP:11605"/>
        <dbReference type="ChEBI" id="CHEBI:15378"/>
        <dbReference type="ChEBI" id="CHEBI:30013"/>
        <dbReference type="ChEBI" id="CHEBI:30616"/>
        <dbReference type="ChEBI" id="CHEBI:61977"/>
        <dbReference type="ChEBI" id="CHEBI:456216"/>
        <dbReference type="EC" id="2.7.11.1"/>
    </reaction>
</comment>
<dbReference type="InterPro" id="IPR011009">
    <property type="entry name" value="Kinase-like_dom_sf"/>
</dbReference>
<dbReference type="EMBL" id="JHEG02000059">
    <property type="protein sequence ID" value="KIE07370.1"/>
    <property type="molecule type" value="Genomic_DNA"/>
</dbReference>
<reference evidence="12" key="2">
    <citation type="submission" date="2019-11" db="EMBL/GenBank/DDBJ databases">
        <title>Improved Assembly of Tolypothrix boutellei genome.</title>
        <authorList>
            <person name="Sarangi A.N."/>
            <person name="Mukherjee M."/>
            <person name="Ghosh S."/>
            <person name="Singh D."/>
            <person name="Das A."/>
            <person name="Kant S."/>
            <person name="Prusty A."/>
            <person name="Tripathy S."/>
        </authorList>
    </citation>
    <scope>NUCLEOTIDE SEQUENCE</scope>
    <source>
        <strain evidence="12">VB521301</strain>
    </source>
</reference>
<proteinExistence type="predicted"/>
<keyword evidence="3" id="KW-0808">Transferase</keyword>
<evidence type="ECO:0000256" key="3">
    <source>
        <dbReference type="ARBA" id="ARBA00022679"/>
    </source>
</evidence>
<dbReference type="NCBIfam" id="NF045510">
    <property type="entry name" value="4Cys_prefix_kin"/>
    <property type="match status" value="1"/>
</dbReference>
<dbReference type="GO" id="GO:0005524">
    <property type="term" value="F:ATP binding"/>
    <property type="evidence" value="ECO:0007669"/>
    <property type="project" value="UniProtKB-UniRule"/>
</dbReference>
<dbReference type="PANTHER" id="PTHR24363:SF0">
    <property type="entry name" value="SERINE_THREONINE KINASE LIKE DOMAIN CONTAINING 1"/>
    <property type="match status" value="1"/>
</dbReference>
<keyword evidence="10" id="KW-0812">Transmembrane</keyword>
<organism evidence="13">
    <name type="scientific">Tolypothrix bouteillei VB521301</name>
    <dbReference type="NCBI Taxonomy" id="1479485"/>
    <lineage>
        <taxon>Bacteria</taxon>
        <taxon>Bacillati</taxon>
        <taxon>Cyanobacteriota</taxon>
        <taxon>Cyanophyceae</taxon>
        <taxon>Nostocales</taxon>
        <taxon>Tolypothrichaceae</taxon>
        <taxon>Tolypothrix</taxon>
    </lineage>
</organism>
<evidence type="ECO:0000313" key="14">
    <source>
        <dbReference type="Proteomes" id="UP000029738"/>
    </source>
</evidence>
<evidence type="ECO:0000256" key="6">
    <source>
        <dbReference type="ARBA" id="ARBA00022840"/>
    </source>
</evidence>
<evidence type="ECO:0000256" key="5">
    <source>
        <dbReference type="ARBA" id="ARBA00022777"/>
    </source>
</evidence>
<dbReference type="SMART" id="SM00220">
    <property type="entry name" value="S_TKc"/>
    <property type="match status" value="1"/>
</dbReference>
<keyword evidence="6 9" id="KW-0067">ATP-binding</keyword>
<feature type="transmembrane region" description="Helical" evidence="10">
    <location>
        <begin position="366"/>
        <end position="386"/>
    </location>
</feature>
<dbReference type="Gene3D" id="1.10.510.10">
    <property type="entry name" value="Transferase(Phosphotransferase) domain 1"/>
    <property type="match status" value="1"/>
</dbReference>
<comment type="caution">
    <text evidence="13">The sequence shown here is derived from an EMBL/GenBank/DDBJ whole genome shotgun (WGS) entry which is preliminary data.</text>
</comment>
<dbReference type="PANTHER" id="PTHR24363">
    <property type="entry name" value="SERINE/THREONINE PROTEIN KINASE"/>
    <property type="match status" value="1"/>
</dbReference>
<name>A0A0C1R4U6_9CYAN</name>
<evidence type="ECO:0000256" key="4">
    <source>
        <dbReference type="ARBA" id="ARBA00022741"/>
    </source>
</evidence>
<dbReference type="Gene3D" id="3.30.200.20">
    <property type="entry name" value="Phosphorylase Kinase, domain 1"/>
    <property type="match status" value="1"/>
</dbReference>
<dbReference type="RefSeq" id="WP_050046734.1">
    <property type="nucleotide sequence ID" value="NZ_JHEG04000001.1"/>
</dbReference>
<keyword evidence="14" id="KW-1185">Reference proteome</keyword>
<dbReference type="SUPFAM" id="SSF56112">
    <property type="entry name" value="Protein kinase-like (PK-like)"/>
    <property type="match status" value="1"/>
</dbReference>
<evidence type="ECO:0000256" key="10">
    <source>
        <dbReference type="SAM" id="Phobius"/>
    </source>
</evidence>
<keyword evidence="10" id="KW-1133">Transmembrane helix</keyword>
<evidence type="ECO:0000313" key="13">
    <source>
        <dbReference type="EMBL" id="KIE07370.1"/>
    </source>
</evidence>
<evidence type="ECO:0000256" key="9">
    <source>
        <dbReference type="PROSITE-ProRule" id="PRU10141"/>
    </source>
</evidence>
<dbReference type="EC" id="2.7.11.1" evidence="1"/>
<keyword evidence="4 9" id="KW-0547">Nucleotide-binding</keyword>
<dbReference type="InterPro" id="IPR000719">
    <property type="entry name" value="Prot_kinase_dom"/>
</dbReference>
<keyword evidence="5 13" id="KW-0418">Kinase</keyword>
<accession>A0A0C1R4U6</accession>
<feature type="binding site" evidence="9">
    <location>
        <position position="66"/>
    </location>
    <ligand>
        <name>ATP</name>
        <dbReference type="ChEBI" id="CHEBI:30616"/>
    </ligand>
</feature>
<dbReference type="PROSITE" id="PS00107">
    <property type="entry name" value="PROTEIN_KINASE_ATP"/>
    <property type="match status" value="1"/>
</dbReference>
<evidence type="ECO:0000256" key="7">
    <source>
        <dbReference type="ARBA" id="ARBA00047899"/>
    </source>
</evidence>
<feature type="transmembrane region" description="Helical" evidence="10">
    <location>
        <begin position="341"/>
        <end position="360"/>
    </location>
</feature>
<dbReference type="PROSITE" id="PS50011">
    <property type="entry name" value="PROTEIN_KINASE_DOM"/>
    <property type="match status" value="1"/>
</dbReference>
<feature type="transmembrane region" description="Helical" evidence="10">
    <location>
        <begin position="393"/>
        <end position="412"/>
    </location>
</feature>
<keyword evidence="10" id="KW-0472">Membrane</keyword>
<dbReference type="CDD" id="cd14014">
    <property type="entry name" value="STKc_PknB_like"/>
    <property type="match status" value="1"/>
</dbReference>
<dbReference type="GO" id="GO:0004674">
    <property type="term" value="F:protein serine/threonine kinase activity"/>
    <property type="evidence" value="ECO:0007669"/>
    <property type="project" value="UniProtKB-KW"/>
</dbReference>
<evidence type="ECO:0000313" key="12">
    <source>
        <dbReference type="EMBL" id="KAF3889161.1"/>
    </source>
</evidence>
<gene>
    <name evidence="13" type="ORF">DA73_0240435</name>
    <name evidence="12" type="ORF">DA73_0400029530</name>
</gene>
<dbReference type="Proteomes" id="UP000029738">
    <property type="component" value="Unassembled WGS sequence"/>
</dbReference>
<sequence length="457" mass="51600">MLCCLNPECSQPINPDGTKFCVNCGAELVYLLRNRYRVIKPLGGGGFARTYLAEDMDKLDEHCVVKQLAPQVQGSWSLKKATELFQQEAKRLQHLGEHPQIPHLYAYFKQDDYLYLVQQFIKGQNLLEELKQQGVFDEVKIRGFLYDLLPVIAAVHQQQVIHRDIKPENILRRESDGRLVLIDFGVAKHKTNTVVTNHQPGTYIGSFGYAPLEQMQKGEAYPSSDLYSLGGTCFHLLTNAHPIDIWLREGYGWVSRWRQYVQQPISQELAHIIDKLLQVHHEERYQSARAVLQDLNFNLLPQQYSGTSQLSSFSTVLSPHQPSTIPSYTQPPDPSLHLKKLLPSAVIAGSGSSFLALILLSFLETVWMSSGIWLLLLGTIIFFQALSISEKTYLFVVSAITTLFIFLVYQSLSFSNLLRSGLNGLGVFVLLVLLAGLLSFALINLSQLLNKLISNYF</sequence>
<dbReference type="AlphaFoldDB" id="A0A0C1R4U6"/>
<dbReference type="InterPro" id="IPR017441">
    <property type="entry name" value="Protein_kinase_ATP_BS"/>
</dbReference>
<evidence type="ECO:0000256" key="2">
    <source>
        <dbReference type="ARBA" id="ARBA00022527"/>
    </source>
</evidence>
<reference evidence="13" key="1">
    <citation type="journal article" date="2015" name="Genome Announc.">
        <title>Draft Genome Sequence of Tolypothrix boutellei Strain VB521301.</title>
        <authorList>
            <person name="Chandrababunaidu M.M."/>
            <person name="Singh D."/>
            <person name="Sen D."/>
            <person name="Bhan S."/>
            <person name="Das S."/>
            <person name="Gupta A."/>
            <person name="Adhikary S.P."/>
            <person name="Tripathy S."/>
        </authorList>
    </citation>
    <scope>NUCLEOTIDE SEQUENCE</scope>
    <source>
        <strain evidence="13">VB521301</strain>
    </source>
</reference>
<feature type="transmembrane region" description="Helical" evidence="10">
    <location>
        <begin position="424"/>
        <end position="445"/>
    </location>
</feature>
<evidence type="ECO:0000256" key="8">
    <source>
        <dbReference type="ARBA" id="ARBA00048679"/>
    </source>
</evidence>
<protein>
    <recommendedName>
        <fullName evidence="1">non-specific serine/threonine protein kinase</fullName>
        <ecNumber evidence="1">2.7.11.1</ecNumber>
    </recommendedName>
</protein>
<comment type="catalytic activity">
    <reaction evidence="8">
        <text>L-seryl-[protein] + ATP = O-phospho-L-seryl-[protein] + ADP + H(+)</text>
        <dbReference type="Rhea" id="RHEA:17989"/>
        <dbReference type="Rhea" id="RHEA-COMP:9863"/>
        <dbReference type="Rhea" id="RHEA-COMP:11604"/>
        <dbReference type="ChEBI" id="CHEBI:15378"/>
        <dbReference type="ChEBI" id="CHEBI:29999"/>
        <dbReference type="ChEBI" id="CHEBI:30616"/>
        <dbReference type="ChEBI" id="CHEBI:83421"/>
        <dbReference type="ChEBI" id="CHEBI:456216"/>
        <dbReference type="EC" id="2.7.11.1"/>
    </reaction>
</comment>
<keyword evidence="2 13" id="KW-0723">Serine/threonine-protein kinase</keyword>
<dbReference type="Pfam" id="PF00069">
    <property type="entry name" value="Pkinase"/>
    <property type="match status" value="1"/>
</dbReference>
<evidence type="ECO:0000259" key="11">
    <source>
        <dbReference type="PROSITE" id="PS50011"/>
    </source>
</evidence>
<feature type="domain" description="Protein kinase" evidence="11">
    <location>
        <begin position="36"/>
        <end position="297"/>
    </location>
</feature>